<evidence type="ECO:0000259" key="9">
    <source>
        <dbReference type="PROSITE" id="PS50887"/>
    </source>
</evidence>
<dbReference type="InterPro" id="IPR011620">
    <property type="entry name" value="Sig_transdc_His_kinase_LytS_TM"/>
</dbReference>
<dbReference type="PANTHER" id="PTHR45138:SF9">
    <property type="entry name" value="DIGUANYLATE CYCLASE DGCM-RELATED"/>
    <property type="match status" value="1"/>
</dbReference>
<evidence type="ECO:0000256" key="1">
    <source>
        <dbReference type="ARBA" id="ARBA00004651"/>
    </source>
</evidence>
<feature type="transmembrane region" description="Helical" evidence="8">
    <location>
        <begin position="132"/>
        <end position="152"/>
    </location>
</feature>
<feature type="transmembrane region" description="Helical" evidence="8">
    <location>
        <begin position="104"/>
        <end position="125"/>
    </location>
</feature>
<keyword evidence="11" id="KW-1185">Reference proteome</keyword>
<comment type="subcellular location">
    <subcellularLocation>
        <location evidence="1">Cell membrane</location>
        <topology evidence="1">Multi-pass membrane protein</topology>
    </subcellularLocation>
</comment>
<dbReference type="NCBIfam" id="TIGR00254">
    <property type="entry name" value="GGDEF"/>
    <property type="match status" value="1"/>
</dbReference>
<comment type="caution">
    <text evidence="10">The sequence shown here is derived from an EMBL/GenBank/DDBJ whole genome shotgun (WGS) entry which is preliminary data.</text>
</comment>
<evidence type="ECO:0000256" key="7">
    <source>
        <dbReference type="ARBA" id="ARBA00034247"/>
    </source>
</evidence>
<dbReference type="EMBL" id="JBHSNB010000001">
    <property type="protein sequence ID" value="MFC5584500.1"/>
    <property type="molecule type" value="Genomic_DNA"/>
</dbReference>
<keyword evidence="4 8" id="KW-0812">Transmembrane</keyword>
<dbReference type="SUPFAM" id="SSF55073">
    <property type="entry name" value="Nucleotide cyclase"/>
    <property type="match status" value="1"/>
</dbReference>
<accession>A0ABW0T579</accession>
<feature type="transmembrane region" description="Helical" evidence="8">
    <location>
        <begin position="72"/>
        <end position="98"/>
    </location>
</feature>
<evidence type="ECO:0000256" key="5">
    <source>
        <dbReference type="ARBA" id="ARBA00022989"/>
    </source>
</evidence>
<name>A0ABW0T579_9HYPH</name>
<dbReference type="SMART" id="SM00267">
    <property type="entry name" value="GGDEF"/>
    <property type="match status" value="1"/>
</dbReference>
<feature type="transmembrane region" description="Helical" evidence="8">
    <location>
        <begin position="42"/>
        <end position="65"/>
    </location>
</feature>
<evidence type="ECO:0000256" key="8">
    <source>
        <dbReference type="SAM" id="Phobius"/>
    </source>
</evidence>
<keyword evidence="10" id="KW-0548">Nucleotidyltransferase</keyword>
<keyword evidence="10" id="KW-0808">Transferase</keyword>
<evidence type="ECO:0000256" key="4">
    <source>
        <dbReference type="ARBA" id="ARBA00022692"/>
    </source>
</evidence>
<gene>
    <name evidence="10" type="ORF">ACFPOD_05215</name>
</gene>
<dbReference type="InterPro" id="IPR029787">
    <property type="entry name" value="Nucleotide_cyclase"/>
</dbReference>
<dbReference type="PANTHER" id="PTHR45138">
    <property type="entry name" value="REGULATORY COMPONENTS OF SENSORY TRANSDUCTION SYSTEM"/>
    <property type="match status" value="1"/>
</dbReference>
<evidence type="ECO:0000256" key="2">
    <source>
        <dbReference type="ARBA" id="ARBA00012528"/>
    </source>
</evidence>
<keyword evidence="5 8" id="KW-1133">Transmembrane helix</keyword>
<comment type="catalytic activity">
    <reaction evidence="7">
        <text>2 GTP = 3',3'-c-di-GMP + 2 diphosphate</text>
        <dbReference type="Rhea" id="RHEA:24898"/>
        <dbReference type="ChEBI" id="CHEBI:33019"/>
        <dbReference type="ChEBI" id="CHEBI:37565"/>
        <dbReference type="ChEBI" id="CHEBI:58805"/>
        <dbReference type="EC" id="2.7.7.65"/>
    </reaction>
</comment>
<protein>
    <recommendedName>
        <fullName evidence="2">diguanylate cyclase</fullName>
        <ecNumber evidence="2">2.7.7.65</ecNumber>
    </recommendedName>
</protein>
<keyword evidence="3" id="KW-1003">Cell membrane</keyword>
<dbReference type="GO" id="GO:0052621">
    <property type="term" value="F:diguanylate cyclase activity"/>
    <property type="evidence" value="ECO:0007669"/>
    <property type="project" value="UniProtKB-EC"/>
</dbReference>
<keyword evidence="6 8" id="KW-0472">Membrane</keyword>
<evidence type="ECO:0000313" key="10">
    <source>
        <dbReference type="EMBL" id="MFC5584500.1"/>
    </source>
</evidence>
<dbReference type="InterPro" id="IPR000160">
    <property type="entry name" value="GGDEF_dom"/>
</dbReference>
<feature type="transmembrane region" description="Helical" evidence="8">
    <location>
        <begin position="164"/>
        <end position="183"/>
    </location>
</feature>
<dbReference type="EC" id="2.7.7.65" evidence="2"/>
<dbReference type="PROSITE" id="PS50887">
    <property type="entry name" value="GGDEF"/>
    <property type="match status" value="1"/>
</dbReference>
<dbReference type="Proteomes" id="UP001596107">
    <property type="component" value="Unassembled WGS sequence"/>
</dbReference>
<evidence type="ECO:0000256" key="6">
    <source>
        <dbReference type="ARBA" id="ARBA00023136"/>
    </source>
</evidence>
<dbReference type="Gene3D" id="3.30.70.270">
    <property type="match status" value="1"/>
</dbReference>
<dbReference type="InterPro" id="IPR043128">
    <property type="entry name" value="Rev_trsase/Diguanyl_cyclase"/>
</dbReference>
<proteinExistence type="predicted"/>
<evidence type="ECO:0000313" key="11">
    <source>
        <dbReference type="Proteomes" id="UP001596107"/>
    </source>
</evidence>
<sequence>MMTYALLVSGVLQNLGIAAIAALFYDIVLRSCPTPSVRHTLVAIVFGAGAVGSMMLPVEVAPGIIFDLRNAFVILAMTFGGWLAVAVTTLAAFTYRLWLGGAGALPGGVGILVCASAGIAFALYFKGRRTGLVSFALLGVFCAGSLVSMFLLPFETAMGILKNVGPVMLVMNILGTMIVGGIVDRQKRQFERESVLTQEASTDSLTRLANRRAFDLRGPDLMETANQQGDACALMLIDIDHFKQINDAHGHDVGDKVLQHLAVLVRSNVRKTDLVARYGGEEIALVLPSHDVKRAFSLGERLRKAIAGTPYRHEGKLDVTLSVSIGLYANDGATESEAFTTVFKRADMALYRAKKAGRNRVEIALAA</sequence>
<dbReference type="CDD" id="cd01949">
    <property type="entry name" value="GGDEF"/>
    <property type="match status" value="1"/>
</dbReference>
<dbReference type="InterPro" id="IPR050469">
    <property type="entry name" value="Diguanylate_Cyclase"/>
</dbReference>
<evidence type="ECO:0000256" key="3">
    <source>
        <dbReference type="ARBA" id="ARBA00022475"/>
    </source>
</evidence>
<dbReference type="Pfam" id="PF07694">
    <property type="entry name" value="5TM-5TMR_LYT"/>
    <property type="match status" value="1"/>
</dbReference>
<dbReference type="Pfam" id="PF00990">
    <property type="entry name" value="GGDEF"/>
    <property type="match status" value="1"/>
</dbReference>
<organism evidence="10 11">
    <name type="scientific">Nitratireductor kimnyeongensis</name>
    <dbReference type="NCBI Taxonomy" id="430679"/>
    <lineage>
        <taxon>Bacteria</taxon>
        <taxon>Pseudomonadati</taxon>
        <taxon>Pseudomonadota</taxon>
        <taxon>Alphaproteobacteria</taxon>
        <taxon>Hyphomicrobiales</taxon>
        <taxon>Phyllobacteriaceae</taxon>
        <taxon>Nitratireductor</taxon>
    </lineage>
</organism>
<reference evidence="11" key="1">
    <citation type="journal article" date="2019" name="Int. J. Syst. Evol. Microbiol.">
        <title>The Global Catalogue of Microorganisms (GCM) 10K type strain sequencing project: providing services to taxonomists for standard genome sequencing and annotation.</title>
        <authorList>
            <consortium name="The Broad Institute Genomics Platform"/>
            <consortium name="The Broad Institute Genome Sequencing Center for Infectious Disease"/>
            <person name="Wu L."/>
            <person name="Ma J."/>
        </authorList>
    </citation>
    <scope>NUCLEOTIDE SEQUENCE [LARGE SCALE GENOMIC DNA]</scope>
    <source>
        <strain evidence="11">JCM 3366</strain>
    </source>
</reference>
<dbReference type="RefSeq" id="WP_246637765.1">
    <property type="nucleotide sequence ID" value="NZ_CP078143.1"/>
</dbReference>
<feature type="domain" description="GGDEF" evidence="9">
    <location>
        <begin position="230"/>
        <end position="366"/>
    </location>
</feature>